<name>A0A2P7SAJ6_9HYPH</name>
<evidence type="ECO:0000313" key="2">
    <source>
        <dbReference type="Proteomes" id="UP000240653"/>
    </source>
</evidence>
<dbReference type="EMBL" id="PXYL01000008">
    <property type="protein sequence ID" value="PSJ59345.1"/>
    <property type="molecule type" value="Genomic_DNA"/>
</dbReference>
<organism evidence="1 2">
    <name type="scientific">Pseudaminobacter soli</name>
    <name type="common">ex Li et al. 2025</name>
    <dbReference type="NCBI Taxonomy" id="1295366"/>
    <lineage>
        <taxon>Bacteria</taxon>
        <taxon>Pseudomonadati</taxon>
        <taxon>Pseudomonadota</taxon>
        <taxon>Alphaproteobacteria</taxon>
        <taxon>Hyphomicrobiales</taxon>
        <taxon>Phyllobacteriaceae</taxon>
        <taxon>Pseudaminobacter</taxon>
    </lineage>
</organism>
<proteinExistence type="predicted"/>
<dbReference type="Proteomes" id="UP000240653">
    <property type="component" value="Unassembled WGS sequence"/>
</dbReference>
<gene>
    <name evidence="1" type="ORF">C7I85_17215</name>
</gene>
<dbReference type="RefSeq" id="WP_106725233.1">
    <property type="nucleotide sequence ID" value="NZ_PXYL01000008.1"/>
</dbReference>
<dbReference type="AlphaFoldDB" id="A0A2P7SAJ6"/>
<keyword evidence="2" id="KW-1185">Reference proteome</keyword>
<protein>
    <submittedName>
        <fullName evidence="1">Uncharacterized protein</fullName>
    </submittedName>
</protein>
<reference evidence="1 2" key="1">
    <citation type="submission" date="2018-03" db="EMBL/GenBank/DDBJ databases">
        <title>The draft genome of Mesorhizobium soli JCM 19897.</title>
        <authorList>
            <person name="Li L."/>
            <person name="Liu L."/>
            <person name="Liang L."/>
            <person name="Wang T."/>
            <person name="Zhang X."/>
        </authorList>
    </citation>
    <scope>NUCLEOTIDE SEQUENCE [LARGE SCALE GENOMIC DNA]</scope>
    <source>
        <strain evidence="1 2">JCM 19897</strain>
    </source>
</reference>
<evidence type="ECO:0000313" key="1">
    <source>
        <dbReference type="EMBL" id="PSJ59345.1"/>
    </source>
</evidence>
<sequence>MEHIAALLLIIGCSGDLKQCSELPAPVTVYETSEECNTALPFALNDAQGERVRVFGTCVFVDPAMEEDDAELNWDITSDGKLVASVDFPDPVVTAATPPPQQASLQAK</sequence>
<accession>A0A2P7SAJ6</accession>
<dbReference type="OrthoDB" id="7907327at2"/>
<comment type="caution">
    <text evidence="1">The sequence shown here is derived from an EMBL/GenBank/DDBJ whole genome shotgun (WGS) entry which is preliminary data.</text>
</comment>